<gene>
    <name evidence="1" type="ORF">EWV91_00945</name>
</gene>
<evidence type="ECO:0008006" key="3">
    <source>
        <dbReference type="Google" id="ProtNLM"/>
    </source>
</evidence>
<comment type="caution">
    <text evidence="1">The sequence shown here is derived from an EMBL/GenBank/DDBJ whole genome shotgun (WGS) entry which is preliminary data.</text>
</comment>
<protein>
    <recommendedName>
        <fullName evidence="3">Four helix bundle protein</fullName>
    </recommendedName>
</protein>
<evidence type="ECO:0000313" key="1">
    <source>
        <dbReference type="EMBL" id="TRU53907.1"/>
    </source>
</evidence>
<reference evidence="1 2" key="1">
    <citation type="submission" date="2019-01" db="EMBL/GenBank/DDBJ databases">
        <title>Coherence of Microcystis species and biogeography revealed through population genomics.</title>
        <authorList>
            <person name="Perez-Carrascal O.M."/>
            <person name="Terrat Y."/>
            <person name="Giani A."/>
            <person name="Fortin N."/>
            <person name="Tromas N."/>
            <person name="Shapiro B.J."/>
        </authorList>
    </citation>
    <scope>NUCLEOTIDE SEQUENCE [LARGE SCALE GENOMIC DNA]</scope>
    <source>
        <strain evidence="1">Ma_QC_Ca_00000000_S207</strain>
    </source>
</reference>
<dbReference type="AlphaFoldDB" id="A0A552G4S7"/>
<name>A0A552G4S7_MICAE</name>
<evidence type="ECO:0000313" key="2">
    <source>
        <dbReference type="Proteomes" id="UP000320293"/>
    </source>
</evidence>
<dbReference type="EMBL" id="SFBF01000020">
    <property type="protein sequence ID" value="TRU53907.1"/>
    <property type="molecule type" value="Genomic_DNA"/>
</dbReference>
<accession>A0A552G4S7</accession>
<organism evidence="1 2">
    <name type="scientific">Microcystis aeruginosa Ma_QC_Ca_00000000_S207</name>
    <dbReference type="NCBI Taxonomy" id="2486251"/>
    <lineage>
        <taxon>Bacteria</taxon>
        <taxon>Bacillati</taxon>
        <taxon>Cyanobacteriota</taxon>
        <taxon>Cyanophyceae</taxon>
        <taxon>Oscillatoriophycideae</taxon>
        <taxon>Chroococcales</taxon>
        <taxon>Microcystaceae</taxon>
        <taxon>Microcystis</taxon>
    </lineage>
</organism>
<dbReference type="Proteomes" id="UP000320293">
    <property type="component" value="Unassembled WGS sequence"/>
</dbReference>
<proteinExistence type="predicted"/>
<sequence>MVRGSIHKLETYLLLSGRIGLGEQKEIEIIVDILQEESKMIISLIKKREN</sequence>